<feature type="domain" description="Glycosyltransferase 2-like" evidence="3">
    <location>
        <begin position="20"/>
        <end position="117"/>
    </location>
</feature>
<reference evidence="4" key="1">
    <citation type="submission" date="2017-04" db="EMBL/GenBank/DDBJ databases">
        <title>Complete Genome Sequences of Twelve Strains of a Stable Defined Moderately Diverse Mouse Microbiota 2 (sDMDMm2).</title>
        <authorList>
            <person name="Uchimura Y."/>
            <person name="Wyss M."/>
            <person name="Brugiroux S."/>
            <person name="Limenitakis J.P."/>
            <person name="Stecher B."/>
            <person name="McCoy K.D."/>
            <person name="Macpherson A.J."/>
        </authorList>
    </citation>
    <scope>NUCLEOTIDE SEQUENCE</scope>
    <source>
        <strain evidence="4">YL58</strain>
    </source>
</reference>
<evidence type="ECO:0000313" key="5">
    <source>
        <dbReference type="Proteomes" id="UP000092574"/>
    </source>
</evidence>
<dbReference type="PANTHER" id="PTHR22916:SF51">
    <property type="entry name" value="GLYCOSYLTRANSFERASE EPSH-RELATED"/>
    <property type="match status" value="1"/>
</dbReference>
<dbReference type="GO" id="GO:0016757">
    <property type="term" value="F:glycosyltransferase activity"/>
    <property type="evidence" value="ECO:0007669"/>
    <property type="project" value="UniProtKB-KW"/>
</dbReference>
<dbReference type="InterPro" id="IPR001173">
    <property type="entry name" value="Glyco_trans_2-like"/>
</dbReference>
<dbReference type="Proteomes" id="UP000092574">
    <property type="component" value="Chromosome"/>
</dbReference>
<dbReference type="Pfam" id="PF00535">
    <property type="entry name" value="Glycos_transf_2"/>
    <property type="match status" value="1"/>
</dbReference>
<proteinExistence type="predicted"/>
<accession>A0A1C7IDE6</accession>
<dbReference type="CDD" id="cd00761">
    <property type="entry name" value="Glyco_tranf_GTA_type"/>
    <property type="match status" value="1"/>
</dbReference>
<protein>
    <recommendedName>
        <fullName evidence="3">Glycosyltransferase 2-like domain-containing protein</fullName>
    </recommendedName>
</protein>
<dbReference type="AlphaFoldDB" id="A0A1C7IDE6"/>
<dbReference type="PANTHER" id="PTHR22916">
    <property type="entry name" value="GLYCOSYLTRANSFERASE"/>
    <property type="match status" value="1"/>
</dbReference>
<organism evidence="4 5">
    <name type="scientific">Blautia pseudococcoides</name>
    <dbReference type="NCBI Taxonomy" id="1796616"/>
    <lineage>
        <taxon>Bacteria</taxon>
        <taxon>Bacillati</taxon>
        <taxon>Bacillota</taxon>
        <taxon>Clostridia</taxon>
        <taxon>Lachnospirales</taxon>
        <taxon>Lachnospiraceae</taxon>
        <taxon>Blautia</taxon>
    </lineage>
</organism>
<keyword evidence="1" id="KW-0328">Glycosyltransferase</keyword>
<dbReference type="OrthoDB" id="1640114at2"/>
<evidence type="ECO:0000313" key="4">
    <source>
        <dbReference type="EMBL" id="ANU77716.2"/>
    </source>
</evidence>
<evidence type="ECO:0000259" key="3">
    <source>
        <dbReference type="Pfam" id="PF00535"/>
    </source>
</evidence>
<keyword evidence="2" id="KW-0808">Transferase</keyword>
<dbReference type="SUPFAM" id="SSF53448">
    <property type="entry name" value="Nucleotide-diphospho-sugar transferases"/>
    <property type="match status" value="1"/>
</dbReference>
<gene>
    <name evidence="4" type="ORF">A4V09_19380</name>
</gene>
<keyword evidence="5" id="KW-1185">Reference proteome</keyword>
<dbReference type="STRING" id="1796616.A4V09_19380"/>
<name>A0A1C7IDE6_9FIRM</name>
<evidence type="ECO:0000256" key="2">
    <source>
        <dbReference type="ARBA" id="ARBA00022679"/>
    </source>
</evidence>
<evidence type="ECO:0000256" key="1">
    <source>
        <dbReference type="ARBA" id="ARBA00022676"/>
    </source>
</evidence>
<sequence length="339" mass="38770">MCHVVWNVDGIGKGIMCKISIIMPVYNKVNYVEKAIESIQKQTFLDWELIIVDDGSTDGSDKKCDVYGEDFRITVTHLKHGGVSRARNFGLKMARGKYITFVDGDDCVDPEFLEKLYIPDQEMIIGGLLRVNHEGGIVAKVIPLLYGEYEITDVAKGFYEEQNDSGIYGYAGGKLIQRKLIEEHGITFDEKIPLAEDYDFFLKVYSFVKSICFRQYAGYRYLQGTVNSAAALNDFEIDFFTQIEIQNRAKAFLIEKASFGDLDKIIYLRIVTGYVYTILLINKGLKYNEFLKLSDRLKELVPVVTLEISGLQKFCITLYDRNEKKMLYLIMKLLALTGR</sequence>
<dbReference type="InterPro" id="IPR029044">
    <property type="entry name" value="Nucleotide-diphossugar_trans"/>
</dbReference>
<dbReference type="EMBL" id="CP015405">
    <property type="protein sequence ID" value="ANU77716.2"/>
    <property type="molecule type" value="Genomic_DNA"/>
</dbReference>
<dbReference type="Gene3D" id="3.90.550.10">
    <property type="entry name" value="Spore Coat Polysaccharide Biosynthesis Protein SpsA, Chain A"/>
    <property type="match status" value="1"/>
</dbReference>
<dbReference type="KEGG" id="byl:A4V09_19380"/>